<keyword evidence="8" id="KW-1185">Reference proteome</keyword>
<gene>
    <name evidence="7" type="ORF">TanjilG_09845</name>
</gene>
<evidence type="ECO:0000259" key="6">
    <source>
        <dbReference type="PROSITE" id="PS50811"/>
    </source>
</evidence>
<dbReference type="EMBL" id="CM007375">
    <property type="protein sequence ID" value="OIV96418.1"/>
    <property type="molecule type" value="Genomic_DNA"/>
</dbReference>
<dbReference type="SUPFAM" id="SSF118290">
    <property type="entry name" value="WRKY DNA-binding domain"/>
    <property type="match status" value="1"/>
</dbReference>
<dbReference type="Gramene" id="OIV96418">
    <property type="protein sequence ID" value="OIV96418"/>
    <property type="gene ID" value="TanjilG_09845"/>
</dbReference>
<keyword evidence="4" id="KW-0804">Transcription</keyword>
<dbReference type="PANTHER" id="PTHR31221">
    <property type="entry name" value="WRKY TRANSCRIPTION FACTOR PROTEIN 1-RELATED"/>
    <property type="match status" value="1"/>
</dbReference>
<dbReference type="GO" id="GO:0003700">
    <property type="term" value="F:DNA-binding transcription factor activity"/>
    <property type="evidence" value="ECO:0007669"/>
    <property type="project" value="InterPro"/>
</dbReference>
<dbReference type="Gene3D" id="2.20.25.80">
    <property type="entry name" value="WRKY domain"/>
    <property type="match status" value="1"/>
</dbReference>
<dbReference type="PANTHER" id="PTHR31221:SF112">
    <property type="entry name" value="WRKY TRANSCRIPTION FACTOR 50-RELATED"/>
    <property type="match status" value="1"/>
</dbReference>
<proteinExistence type="predicted"/>
<protein>
    <recommendedName>
        <fullName evidence="6">WRKY domain-containing protein</fullName>
    </recommendedName>
</protein>
<accession>A0A4P1QWL0</accession>
<dbReference type="InterPro" id="IPR044810">
    <property type="entry name" value="WRKY_plant"/>
</dbReference>
<dbReference type="Pfam" id="PF03106">
    <property type="entry name" value="WRKY"/>
    <property type="match status" value="1"/>
</dbReference>
<reference evidence="7 8" key="1">
    <citation type="journal article" date="2017" name="Plant Biotechnol. J.">
        <title>A comprehensive draft genome sequence for lupin (Lupinus angustifolius), an emerging health food: insights into plant-microbe interactions and legume evolution.</title>
        <authorList>
            <person name="Hane J.K."/>
            <person name="Ming Y."/>
            <person name="Kamphuis L.G."/>
            <person name="Nelson M.N."/>
            <person name="Garg G."/>
            <person name="Atkins C.A."/>
            <person name="Bayer P.E."/>
            <person name="Bravo A."/>
            <person name="Bringans S."/>
            <person name="Cannon S."/>
            <person name="Edwards D."/>
            <person name="Foley R."/>
            <person name="Gao L.L."/>
            <person name="Harrison M.J."/>
            <person name="Huang W."/>
            <person name="Hurgobin B."/>
            <person name="Li S."/>
            <person name="Liu C.W."/>
            <person name="McGrath A."/>
            <person name="Morahan G."/>
            <person name="Murray J."/>
            <person name="Weller J."/>
            <person name="Jian J."/>
            <person name="Singh K.B."/>
        </authorList>
    </citation>
    <scope>NUCLEOTIDE SEQUENCE [LARGE SCALE GENOMIC DNA]</scope>
    <source>
        <strain evidence="8">cv. Tanjil</strain>
        <tissue evidence="7">Whole plant</tissue>
    </source>
</reference>
<dbReference type="FunFam" id="2.20.25.80:FF:000003">
    <property type="entry name" value="WRKY transcription factor 57"/>
    <property type="match status" value="1"/>
</dbReference>
<evidence type="ECO:0000256" key="3">
    <source>
        <dbReference type="ARBA" id="ARBA00023125"/>
    </source>
</evidence>
<name>A0A4P1QWL0_LUPAN</name>
<feature type="domain" description="WRKY" evidence="6">
    <location>
        <begin position="86"/>
        <end position="151"/>
    </location>
</feature>
<dbReference type="Proteomes" id="UP000188354">
    <property type="component" value="Chromosome LG15"/>
</dbReference>
<keyword evidence="3" id="KW-0238">DNA-binding</keyword>
<comment type="subcellular location">
    <subcellularLocation>
        <location evidence="1">Nucleus</location>
    </subcellularLocation>
</comment>
<dbReference type="InterPro" id="IPR036576">
    <property type="entry name" value="WRKY_dom_sf"/>
</dbReference>
<dbReference type="SMART" id="SM00774">
    <property type="entry name" value="WRKY"/>
    <property type="match status" value="1"/>
</dbReference>
<dbReference type="InterPro" id="IPR003657">
    <property type="entry name" value="WRKY_dom"/>
</dbReference>
<dbReference type="PROSITE" id="PS50811">
    <property type="entry name" value="WRKY"/>
    <property type="match status" value="1"/>
</dbReference>
<evidence type="ECO:0000256" key="4">
    <source>
        <dbReference type="ARBA" id="ARBA00023163"/>
    </source>
</evidence>
<dbReference type="AlphaFoldDB" id="A0A4P1QWL0"/>
<dbReference type="GO" id="GO:0005634">
    <property type="term" value="C:nucleus"/>
    <property type="evidence" value="ECO:0007669"/>
    <property type="project" value="UniProtKB-SubCell"/>
</dbReference>
<keyword evidence="5" id="KW-0539">Nucleus</keyword>
<organism evidence="7 8">
    <name type="scientific">Lupinus angustifolius</name>
    <name type="common">Narrow-leaved blue lupine</name>
    <dbReference type="NCBI Taxonomy" id="3871"/>
    <lineage>
        <taxon>Eukaryota</taxon>
        <taxon>Viridiplantae</taxon>
        <taxon>Streptophyta</taxon>
        <taxon>Embryophyta</taxon>
        <taxon>Tracheophyta</taxon>
        <taxon>Spermatophyta</taxon>
        <taxon>Magnoliopsida</taxon>
        <taxon>eudicotyledons</taxon>
        <taxon>Gunneridae</taxon>
        <taxon>Pentapetalae</taxon>
        <taxon>rosids</taxon>
        <taxon>fabids</taxon>
        <taxon>Fabales</taxon>
        <taxon>Fabaceae</taxon>
        <taxon>Papilionoideae</taxon>
        <taxon>50 kb inversion clade</taxon>
        <taxon>genistoids sensu lato</taxon>
        <taxon>core genistoids</taxon>
        <taxon>Genisteae</taxon>
        <taxon>Lupinus</taxon>
    </lineage>
</organism>
<keyword evidence="2" id="KW-0805">Transcription regulation</keyword>
<evidence type="ECO:0000313" key="7">
    <source>
        <dbReference type="EMBL" id="OIV96418.1"/>
    </source>
</evidence>
<dbReference type="GO" id="GO:0043565">
    <property type="term" value="F:sequence-specific DNA binding"/>
    <property type="evidence" value="ECO:0007669"/>
    <property type="project" value="InterPro"/>
</dbReference>
<evidence type="ECO:0000313" key="8">
    <source>
        <dbReference type="Proteomes" id="UP000188354"/>
    </source>
</evidence>
<sequence>MTDKTPTISDSPDEDWSFELSEYLKFDNDQWPDDDPESFVSDHVLMNTNEVVDNFGGSGSQVEGSSSRELINAQVEEQRVAFKTKSEVEILNDGYRWRKYGKKTVKNSPYPRNYYRCSADRCPVKKRVERDRVDPRYVITTYEGKHTHLVPNNLGN</sequence>
<evidence type="ECO:0000256" key="5">
    <source>
        <dbReference type="ARBA" id="ARBA00023242"/>
    </source>
</evidence>
<evidence type="ECO:0000256" key="2">
    <source>
        <dbReference type="ARBA" id="ARBA00023015"/>
    </source>
</evidence>
<evidence type="ECO:0000256" key="1">
    <source>
        <dbReference type="ARBA" id="ARBA00004123"/>
    </source>
</evidence>